<accession>A0AA51RQQ7</accession>
<dbReference type="Gene3D" id="3.30.450.90">
    <property type="match status" value="1"/>
</dbReference>
<evidence type="ECO:0000256" key="11">
    <source>
        <dbReference type="ARBA" id="ARBA00022840"/>
    </source>
</evidence>
<dbReference type="Gene3D" id="3.40.50.300">
    <property type="entry name" value="P-loop containing nucleotide triphosphate hydrolases"/>
    <property type="match status" value="1"/>
</dbReference>
<dbReference type="Proteomes" id="UP001239782">
    <property type="component" value="Chromosome"/>
</dbReference>
<dbReference type="SUPFAM" id="SSF52540">
    <property type="entry name" value="P-loop containing nucleoside triphosphate hydrolases"/>
    <property type="match status" value="1"/>
</dbReference>
<dbReference type="Gene3D" id="3.30.300.160">
    <property type="entry name" value="Type II secretion system, protein E, N-terminal domain"/>
    <property type="match status" value="1"/>
</dbReference>
<dbReference type="CDD" id="cd01129">
    <property type="entry name" value="PulE-GspE-like"/>
    <property type="match status" value="1"/>
</dbReference>
<dbReference type="InterPro" id="IPR037257">
    <property type="entry name" value="T2SS_E_N_sf"/>
</dbReference>
<dbReference type="AlphaFoldDB" id="A0AA51RQQ7"/>
<evidence type="ECO:0000313" key="19">
    <source>
        <dbReference type="Proteomes" id="UP001239782"/>
    </source>
</evidence>
<evidence type="ECO:0000256" key="12">
    <source>
        <dbReference type="ARBA" id="ARBA00022927"/>
    </source>
</evidence>
<evidence type="ECO:0000256" key="4">
    <source>
        <dbReference type="ARBA" id="ARBA00006611"/>
    </source>
</evidence>
<keyword evidence="19" id="KW-1185">Reference proteome</keyword>
<organism evidence="18 19">
    <name type="scientific">Pleionea litopenaei</name>
    <dbReference type="NCBI Taxonomy" id="3070815"/>
    <lineage>
        <taxon>Bacteria</taxon>
        <taxon>Pseudomonadati</taxon>
        <taxon>Pseudomonadota</taxon>
        <taxon>Gammaproteobacteria</taxon>
        <taxon>Oceanospirillales</taxon>
        <taxon>Pleioneaceae</taxon>
        <taxon>Pleionea</taxon>
    </lineage>
</organism>
<evidence type="ECO:0000256" key="5">
    <source>
        <dbReference type="ARBA" id="ARBA00022448"/>
    </source>
</evidence>
<keyword evidence="14" id="KW-0472">Membrane</keyword>
<keyword evidence="10" id="KW-0862">Zinc</keyword>
<dbReference type="InterPro" id="IPR003593">
    <property type="entry name" value="AAA+_ATPase"/>
</dbReference>
<evidence type="ECO:0000313" key="18">
    <source>
        <dbReference type="EMBL" id="WMS85802.1"/>
    </source>
</evidence>
<gene>
    <name evidence="18" type="primary">gspE</name>
    <name evidence="18" type="ORF">Q9312_11300</name>
</gene>
<comment type="similarity">
    <text evidence="4 16">Belongs to the GSP E family.</text>
</comment>
<keyword evidence="13" id="KW-1278">Translocase</keyword>
<dbReference type="InterPro" id="IPR027417">
    <property type="entry name" value="P-loop_NTPase"/>
</dbReference>
<keyword evidence="12 16" id="KW-0653">Protein transport</keyword>
<dbReference type="FunFam" id="3.30.450.90:FF:000001">
    <property type="entry name" value="Type II secretion system ATPase GspE"/>
    <property type="match status" value="1"/>
</dbReference>
<dbReference type="GO" id="GO:0015628">
    <property type="term" value="P:protein secretion by the type II secretion system"/>
    <property type="evidence" value="ECO:0007669"/>
    <property type="project" value="UniProtKB-UniRule"/>
</dbReference>
<reference evidence="18 19" key="1">
    <citation type="submission" date="2023-08" db="EMBL/GenBank/DDBJ databases">
        <title>Pleionea litopenaei sp. nov., isolated from stomach of juvenile Litopenaeus vannamei.</title>
        <authorList>
            <person name="Rho A.M."/>
            <person name="Hwang C.Y."/>
        </authorList>
    </citation>
    <scope>NUCLEOTIDE SEQUENCE [LARGE SCALE GENOMIC DNA]</scope>
    <source>
        <strain evidence="18 19">HL-JVS1</strain>
    </source>
</reference>
<dbReference type="InterPro" id="IPR013369">
    <property type="entry name" value="T2SS_GspE"/>
</dbReference>
<dbReference type="EMBL" id="CP133548">
    <property type="protein sequence ID" value="WMS85802.1"/>
    <property type="molecule type" value="Genomic_DNA"/>
</dbReference>
<dbReference type="PROSITE" id="PS00662">
    <property type="entry name" value="T2SP_E"/>
    <property type="match status" value="1"/>
</dbReference>
<evidence type="ECO:0000256" key="15">
    <source>
        <dbReference type="ARBA" id="ARBA00034006"/>
    </source>
</evidence>
<proteinExistence type="inferred from homology"/>
<evidence type="ECO:0000259" key="17">
    <source>
        <dbReference type="PROSITE" id="PS00662"/>
    </source>
</evidence>
<keyword evidence="8" id="KW-0479">Metal-binding</keyword>
<evidence type="ECO:0000256" key="16">
    <source>
        <dbReference type="RuleBase" id="RU366070"/>
    </source>
</evidence>
<dbReference type="GO" id="GO:0008564">
    <property type="term" value="F:protein-exporting ATPase activity"/>
    <property type="evidence" value="ECO:0007669"/>
    <property type="project" value="UniProtKB-EC"/>
</dbReference>
<comment type="subcellular location">
    <subcellularLocation>
        <location evidence="3 16">Cell inner membrane</location>
    </subcellularLocation>
</comment>
<keyword evidence="6" id="KW-1003">Cell membrane</keyword>
<evidence type="ECO:0000256" key="14">
    <source>
        <dbReference type="ARBA" id="ARBA00023136"/>
    </source>
</evidence>
<evidence type="ECO:0000256" key="2">
    <source>
        <dbReference type="ARBA" id="ARBA00003288"/>
    </source>
</evidence>
<evidence type="ECO:0000256" key="6">
    <source>
        <dbReference type="ARBA" id="ARBA00022475"/>
    </source>
</evidence>
<comment type="catalytic activity">
    <reaction evidence="15">
        <text>ATP + H2O + cellular proteinSide 1 = ADP + phosphate + cellular proteinSide 2.</text>
        <dbReference type="EC" id="7.4.2.8"/>
    </reaction>
</comment>
<dbReference type="SUPFAM" id="SSF160246">
    <property type="entry name" value="EspE N-terminal domain-like"/>
    <property type="match status" value="1"/>
</dbReference>
<keyword evidence="9 16" id="KW-0547">Nucleotide-binding</keyword>
<evidence type="ECO:0000256" key="3">
    <source>
        <dbReference type="ARBA" id="ARBA00004533"/>
    </source>
</evidence>
<dbReference type="Pfam" id="PF22341">
    <property type="entry name" value="GSPE_N1E"/>
    <property type="match status" value="1"/>
</dbReference>
<keyword evidence="5 16" id="KW-0813">Transport</keyword>
<evidence type="ECO:0000256" key="1">
    <source>
        <dbReference type="ARBA" id="ARBA00001947"/>
    </source>
</evidence>
<keyword evidence="11 16" id="KW-0067">ATP-binding</keyword>
<feature type="domain" description="Bacterial type II secretion system protein E" evidence="17">
    <location>
        <begin position="346"/>
        <end position="360"/>
    </location>
</feature>
<dbReference type="GO" id="GO:0005524">
    <property type="term" value="F:ATP binding"/>
    <property type="evidence" value="ECO:0007669"/>
    <property type="project" value="UniProtKB-UniRule"/>
</dbReference>
<dbReference type="GO" id="GO:0005886">
    <property type="term" value="C:plasma membrane"/>
    <property type="evidence" value="ECO:0007669"/>
    <property type="project" value="UniProtKB-SubCell"/>
</dbReference>
<dbReference type="RefSeq" id="WP_309200955.1">
    <property type="nucleotide sequence ID" value="NZ_CP133548.1"/>
</dbReference>
<dbReference type="FunFam" id="3.40.50.300:FF:000398">
    <property type="entry name" value="Type IV pilus assembly ATPase PilB"/>
    <property type="match status" value="1"/>
</dbReference>
<dbReference type="KEGG" id="plei:Q9312_11300"/>
<comment type="function">
    <text evidence="2 16">ATPase component of the type II secretion system required for the energy-dependent secretion of extracellular factors such as proteases and toxins from the periplasm. Acts as a molecular motor to provide the energy that is required for assembly of the pseudopilus and the extrusion of substrates generated in the cytoplasm.</text>
</comment>
<name>A0AA51RQQ7_9GAMM</name>
<dbReference type="GO" id="GO:0046872">
    <property type="term" value="F:metal ion binding"/>
    <property type="evidence" value="ECO:0007669"/>
    <property type="project" value="UniProtKB-KW"/>
</dbReference>
<evidence type="ECO:0000256" key="7">
    <source>
        <dbReference type="ARBA" id="ARBA00022519"/>
    </source>
</evidence>
<dbReference type="GO" id="GO:0015627">
    <property type="term" value="C:type II protein secretion system complex"/>
    <property type="evidence" value="ECO:0007669"/>
    <property type="project" value="UniProtKB-UniRule"/>
</dbReference>
<dbReference type="InterPro" id="IPR054757">
    <property type="entry name" value="GSPE_N1E"/>
</dbReference>
<comment type="cofactor">
    <cofactor evidence="1">
        <name>Zn(2+)</name>
        <dbReference type="ChEBI" id="CHEBI:29105"/>
    </cofactor>
</comment>
<dbReference type="InterPro" id="IPR001482">
    <property type="entry name" value="T2SS/T4SS_dom"/>
</dbReference>
<keyword evidence="7" id="KW-0997">Cell inner membrane</keyword>
<dbReference type="PANTHER" id="PTHR30258:SF27">
    <property type="entry name" value="BACTERIOPHAGE ADSORPTION PROTEIN B-RELATED"/>
    <property type="match status" value="1"/>
</dbReference>
<dbReference type="Pfam" id="PF00437">
    <property type="entry name" value="T2SSE"/>
    <property type="match status" value="1"/>
</dbReference>
<dbReference type="NCBIfam" id="TIGR02533">
    <property type="entry name" value="type_II_gspE"/>
    <property type="match status" value="1"/>
</dbReference>
<sequence>MATEFTEQDSTVVDADMQPVNELDTISDGEALVDDAIIRARLPFGFARRSGIVVVDDASEPAQVIARESFTQDALIEVRRFLDKSLTLKLVDDAEFEQHLGMVYQNDSSEAMQAMEDIGEEMDLFRLAEELPETEDLLENEDDAPIIKLINALLTEAIKENASDIHIETFEKELTVRFRIDGVLREVLSPSRKLAPLLVSRIKVMAKLDIAEKRVPQDGRIALRIANRAVDVRVSTMPSSHGERVVLRLLDKQAGRLDFSHLGMPKALMQQMSSILHKPHGIILVTGPTGSGKTTTLYAGLTMLNSKQRNILTVEDPVEYLLDGIGQTQVNSKVDMTFARGLRAILRQDPDVVMVGEIRDLETAQIAVQASLTGHLVLSTLHTNTAVGAVTRLVDMGVEPFLLSSSMLGVLAQRLVRTLCGSCKEPYTADETECELMGFDRNQPPTIYRAVGCEDCRQLGYKGRQGLFELLLVDEEMRTMIHNGESEQKIERHARKFSPSIRTDGRNRVLEGMTTVEEVLRVTRED</sequence>
<dbReference type="GO" id="GO:0016887">
    <property type="term" value="F:ATP hydrolysis activity"/>
    <property type="evidence" value="ECO:0007669"/>
    <property type="project" value="TreeGrafter"/>
</dbReference>
<evidence type="ECO:0000256" key="9">
    <source>
        <dbReference type="ARBA" id="ARBA00022741"/>
    </source>
</evidence>
<evidence type="ECO:0000256" key="8">
    <source>
        <dbReference type="ARBA" id="ARBA00022723"/>
    </source>
</evidence>
<dbReference type="PANTHER" id="PTHR30258">
    <property type="entry name" value="TYPE II SECRETION SYSTEM PROTEIN GSPE-RELATED"/>
    <property type="match status" value="1"/>
</dbReference>
<evidence type="ECO:0000256" key="13">
    <source>
        <dbReference type="ARBA" id="ARBA00022967"/>
    </source>
</evidence>
<protein>
    <recommendedName>
        <fullName evidence="16">Type II secretion system protein E</fullName>
        <shortName evidence="16">T2SS protein E</shortName>
    </recommendedName>
    <alternativeName>
        <fullName evidence="16">Type II traffic warden ATPase</fullName>
    </alternativeName>
</protein>
<evidence type="ECO:0000256" key="10">
    <source>
        <dbReference type="ARBA" id="ARBA00022833"/>
    </source>
</evidence>
<dbReference type="SMART" id="SM00382">
    <property type="entry name" value="AAA"/>
    <property type="match status" value="1"/>
</dbReference>